<sequence length="212" mass="22904">MPSSYVNVYSFIYDGAMPRRKQVPDSDVLDVALDVLHAGGPQSLTFAALSEASGLAPATLVQRFGSKPDLLSRVLLHAWDRLERRTDELGATVERTPRGAVAFLVGLSEQYGGIDSYADALLVLREDLRDPQARRRGTAWRASLAGVLDACLDGPPGLGDAVATYWQGTLTWWGFDPREPVTTHVEQELTRFLATVLSPPAGSARAGTRTGP</sequence>
<evidence type="ECO:0000259" key="5">
    <source>
        <dbReference type="PROSITE" id="PS50977"/>
    </source>
</evidence>
<dbReference type="PANTHER" id="PTHR30055">
    <property type="entry name" value="HTH-TYPE TRANSCRIPTIONAL REGULATOR RUTR"/>
    <property type="match status" value="1"/>
</dbReference>
<evidence type="ECO:0000256" key="1">
    <source>
        <dbReference type="ARBA" id="ARBA00023015"/>
    </source>
</evidence>
<dbReference type="InterPro" id="IPR050109">
    <property type="entry name" value="HTH-type_TetR-like_transc_reg"/>
</dbReference>
<evidence type="ECO:0000256" key="3">
    <source>
        <dbReference type="ARBA" id="ARBA00023163"/>
    </source>
</evidence>
<evidence type="ECO:0000256" key="4">
    <source>
        <dbReference type="PROSITE-ProRule" id="PRU00335"/>
    </source>
</evidence>
<dbReference type="InterPro" id="IPR001647">
    <property type="entry name" value="HTH_TetR"/>
</dbReference>
<reference evidence="6 7" key="1">
    <citation type="submission" date="2016-10" db="EMBL/GenBank/DDBJ databases">
        <authorList>
            <person name="de Groot N.N."/>
        </authorList>
    </citation>
    <scope>NUCLEOTIDE SEQUENCE [LARGE SCALE GENOMIC DNA]</scope>
    <source>
        <strain evidence="6 7">CGMCC 4.1877</strain>
    </source>
</reference>
<dbReference type="STRING" id="260086.SAMN05216207_1003209"/>
<organism evidence="6 7">
    <name type="scientific">Pseudonocardia ammonioxydans</name>
    <dbReference type="NCBI Taxonomy" id="260086"/>
    <lineage>
        <taxon>Bacteria</taxon>
        <taxon>Bacillati</taxon>
        <taxon>Actinomycetota</taxon>
        <taxon>Actinomycetes</taxon>
        <taxon>Pseudonocardiales</taxon>
        <taxon>Pseudonocardiaceae</taxon>
        <taxon>Pseudonocardia</taxon>
    </lineage>
</organism>
<evidence type="ECO:0000313" key="6">
    <source>
        <dbReference type="EMBL" id="SFM84324.1"/>
    </source>
</evidence>
<dbReference type="AlphaFoldDB" id="A0A1I4U5N4"/>
<dbReference type="Proteomes" id="UP000199614">
    <property type="component" value="Unassembled WGS sequence"/>
</dbReference>
<protein>
    <submittedName>
        <fullName evidence="6">Transcriptional regulator, TetR family</fullName>
    </submittedName>
</protein>
<dbReference type="InterPro" id="IPR009057">
    <property type="entry name" value="Homeodomain-like_sf"/>
</dbReference>
<dbReference type="PROSITE" id="PS50977">
    <property type="entry name" value="HTH_TETR_2"/>
    <property type="match status" value="1"/>
</dbReference>
<proteinExistence type="predicted"/>
<evidence type="ECO:0000256" key="2">
    <source>
        <dbReference type="ARBA" id="ARBA00023125"/>
    </source>
</evidence>
<feature type="domain" description="HTH tetR-type" evidence="5">
    <location>
        <begin position="22"/>
        <end position="82"/>
    </location>
</feature>
<dbReference type="EMBL" id="FOUY01000003">
    <property type="protein sequence ID" value="SFM84324.1"/>
    <property type="molecule type" value="Genomic_DNA"/>
</dbReference>
<dbReference type="SUPFAM" id="SSF46689">
    <property type="entry name" value="Homeodomain-like"/>
    <property type="match status" value="1"/>
</dbReference>
<feature type="DNA-binding region" description="H-T-H motif" evidence="4">
    <location>
        <begin position="45"/>
        <end position="64"/>
    </location>
</feature>
<dbReference type="Pfam" id="PF00440">
    <property type="entry name" value="TetR_N"/>
    <property type="match status" value="1"/>
</dbReference>
<dbReference type="GO" id="GO:0003700">
    <property type="term" value="F:DNA-binding transcription factor activity"/>
    <property type="evidence" value="ECO:0007669"/>
    <property type="project" value="TreeGrafter"/>
</dbReference>
<dbReference type="PANTHER" id="PTHR30055:SF234">
    <property type="entry name" value="HTH-TYPE TRANSCRIPTIONAL REGULATOR BETI"/>
    <property type="match status" value="1"/>
</dbReference>
<dbReference type="GO" id="GO:0000976">
    <property type="term" value="F:transcription cis-regulatory region binding"/>
    <property type="evidence" value="ECO:0007669"/>
    <property type="project" value="TreeGrafter"/>
</dbReference>
<gene>
    <name evidence="6" type="ORF">SAMN05216207_1003209</name>
</gene>
<keyword evidence="3" id="KW-0804">Transcription</keyword>
<name>A0A1I4U5N4_PSUAM</name>
<keyword evidence="7" id="KW-1185">Reference proteome</keyword>
<accession>A0A1I4U5N4</accession>
<keyword evidence="2 4" id="KW-0238">DNA-binding</keyword>
<evidence type="ECO:0000313" key="7">
    <source>
        <dbReference type="Proteomes" id="UP000199614"/>
    </source>
</evidence>
<dbReference type="Gene3D" id="1.10.357.10">
    <property type="entry name" value="Tetracycline Repressor, domain 2"/>
    <property type="match status" value="1"/>
</dbReference>
<keyword evidence="1" id="KW-0805">Transcription regulation</keyword>